<evidence type="ECO:0000313" key="2">
    <source>
        <dbReference type="EMBL" id="RZO76160.1"/>
    </source>
</evidence>
<dbReference type="InterPro" id="IPR051910">
    <property type="entry name" value="ComF/GntX_DNA_util-trans"/>
</dbReference>
<sequence>MDQRGFNQAWELTQAVSEASGNPSCNSLIERIRNTIPQTELAGAGARRKNLKAAFAIRDSKTGRNVCSVTIIDDVVTTVATVSAMAACLKQQGILRVDVYCVARADIQL</sequence>
<gene>
    <name evidence="2" type="ORF">EVA69_03340</name>
</gene>
<accession>A0A520S115</accession>
<dbReference type="CDD" id="cd06223">
    <property type="entry name" value="PRTases_typeI"/>
    <property type="match status" value="1"/>
</dbReference>
<dbReference type="EMBL" id="SHAH01000037">
    <property type="protein sequence ID" value="RZO76160.1"/>
    <property type="molecule type" value="Genomic_DNA"/>
</dbReference>
<dbReference type="Gene3D" id="3.40.50.2020">
    <property type="match status" value="1"/>
</dbReference>
<dbReference type="Proteomes" id="UP000320404">
    <property type="component" value="Unassembled WGS sequence"/>
</dbReference>
<evidence type="ECO:0000256" key="1">
    <source>
        <dbReference type="ARBA" id="ARBA00008007"/>
    </source>
</evidence>
<dbReference type="PANTHER" id="PTHR47505:SF1">
    <property type="entry name" value="DNA UTILIZATION PROTEIN YHGH"/>
    <property type="match status" value="1"/>
</dbReference>
<proteinExistence type="inferred from homology"/>
<comment type="caution">
    <text evidence="2">The sequence shown here is derived from an EMBL/GenBank/DDBJ whole genome shotgun (WGS) entry which is preliminary data.</text>
</comment>
<evidence type="ECO:0000313" key="3">
    <source>
        <dbReference type="Proteomes" id="UP000320404"/>
    </source>
</evidence>
<dbReference type="InterPro" id="IPR000836">
    <property type="entry name" value="PRTase_dom"/>
</dbReference>
<dbReference type="InterPro" id="IPR029057">
    <property type="entry name" value="PRTase-like"/>
</dbReference>
<dbReference type="PANTHER" id="PTHR47505">
    <property type="entry name" value="DNA UTILIZATION PROTEIN YHGH"/>
    <property type="match status" value="1"/>
</dbReference>
<dbReference type="AlphaFoldDB" id="A0A520S115"/>
<name>A0A520S115_9GAMM</name>
<reference evidence="2 3" key="1">
    <citation type="submission" date="2019-02" db="EMBL/GenBank/DDBJ databases">
        <title>Prokaryotic population dynamics and viral predation in marine succession experiment using metagenomics: the confinement effect.</title>
        <authorList>
            <person name="Haro-Moreno J.M."/>
            <person name="Rodriguez-Valera F."/>
            <person name="Lopez-Perez M."/>
        </authorList>
    </citation>
    <scope>NUCLEOTIDE SEQUENCE [LARGE SCALE GENOMIC DNA]</scope>
    <source>
        <strain evidence="2">MED-G158</strain>
    </source>
</reference>
<organism evidence="2 3">
    <name type="scientific">OM182 bacterium</name>
    <dbReference type="NCBI Taxonomy" id="2510334"/>
    <lineage>
        <taxon>Bacteria</taxon>
        <taxon>Pseudomonadati</taxon>
        <taxon>Pseudomonadota</taxon>
        <taxon>Gammaproteobacteria</taxon>
        <taxon>OMG group</taxon>
        <taxon>OM182 clade</taxon>
    </lineage>
</organism>
<protein>
    <submittedName>
        <fullName evidence="2">ComF family protein</fullName>
    </submittedName>
</protein>
<comment type="similarity">
    <text evidence="1">Belongs to the ComF/GntX family.</text>
</comment>
<dbReference type="SUPFAM" id="SSF53271">
    <property type="entry name" value="PRTase-like"/>
    <property type="match status" value="1"/>
</dbReference>